<accession>A0AAJ0GDZ4</accession>
<organism evidence="1 2">
    <name type="scientific">Extremus antarcticus</name>
    <dbReference type="NCBI Taxonomy" id="702011"/>
    <lineage>
        <taxon>Eukaryota</taxon>
        <taxon>Fungi</taxon>
        <taxon>Dikarya</taxon>
        <taxon>Ascomycota</taxon>
        <taxon>Pezizomycotina</taxon>
        <taxon>Dothideomycetes</taxon>
        <taxon>Dothideomycetidae</taxon>
        <taxon>Mycosphaerellales</taxon>
        <taxon>Extremaceae</taxon>
        <taxon>Extremus</taxon>
    </lineage>
</organism>
<sequence>MDDPDIIPTYITIPAHPSDTTTLDLIVKLDQMYHPCYISHPPYNAILLAVFSLLRTYTTRCPHFACRTPLSKKSHLKTVRITIALPEDGMTYFYGDPLQRIETLFLDFETYLIKFARSGRLFAEVGAFEYGIEGKEMKRVCVTLDVWRKTDEGFFGRGGFAFDG</sequence>
<dbReference type="EMBL" id="JAWDJX010000010">
    <property type="protein sequence ID" value="KAK3055067.1"/>
    <property type="molecule type" value="Genomic_DNA"/>
</dbReference>
<name>A0AAJ0GDZ4_9PEZI</name>
<reference evidence="1" key="1">
    <citation type="submission" date="2023-04" db="EMBL/GenBank/DDBJ databases">
        <title>Black Yeasts Isolated from many extreme environments.</title>
        <authorList>
            <person name="Coleine C."/>
            <person name="Stajich J.E."/>
            <person name="Selbmann L."/>
        </authorList>
    </citation>
    <scope>NUCLEOTIDE SEQUENCE</scope>
    <source>
        <strain evidence="1">CCFEE 5312</strain>
    </source>
</reference>
<evidence type="ECO:0000313" key="2">
    <source>
        <dbReference type="Proteomes" id="UP001271007"/>
    </source>
</evidence>
<dbReference type="Proteomes" id="UP001271007">
    <property type="component" value="Unassembled WGS sequence"/>
</dbReference>
<keyword evidence="2" id="KW-1185">Reference proteome</keyword>
<evidence type="ECO:0000313" key="1">
    <source>
        <dbReference type="EMBL" id="KAK3055067.1"/>
    </source>
</evidence>
<comment type="caution">
    <text evidence="1">The sequence shown here is derived from an EMBL/GenBank/DDBJ whole genome shotgun (WGS) entry which is preliminary data.</text>
</comment>
<protein>
    <submittedName>
        <fullName evidence="1">Uncharacterized protein</fullName>
    </submittedName>
</protein>
<proteinExistence type="predicted"/>
<gene>
    <name evidence="1" type="ORF">LTR09_004227</name>
</gene>
<dbReference type="AlphaFoldDB" id="A0AAJ0GDZ4"/>